<dbReference type="PANTHER" id="PTHR36928:SF1">
    <property type="entry name" value="PHOSPHATASE YCDX-RELATED"/>
    <property type="match status" value="1"/>
</dbReference>
<dbReference type="Gene3D" id="3.20.20.140">
    <property type="entry name" value="Metal-dependent hydrolases"/>
    <property type="match status" value="1"/>
</dbReference>
<name>A0A0F8TZW5_METMZ</name>
<comment type="caution">
    <text evidence="3">The sequence shown here is derived from an EMBL/GenBank/DDBJ whole genome shotgun (WGS) entry which is preliminary data.</text>
</comment>
<dbReference type="InterPro" id="IPR003141">
    <property type="entry name" value="Pol/His_phosphatase_N"/>
</dbReference>
<evidence type="ECO:0000313" key="2">
    <source>
        <dbReference type="EMBL" id="KKF99273.1"/>
    </source>
</evidence>
<dbReference type="EMBL" id="JJOS01000118">
    <property type="protein sequence ID" value="KKF99273.1"/>
    <property type="molecule type" value="Genomic_DNA"/>
</dbReference>
<dbReference type="GO" id="GO:0008270">
    <property type="term" value="F:zinc ion binding"/>
    <property type="evidence" value="ECO:0007669"/>
    <property type="project" value="TreeGrafter"/>
</dbReference>
<dbReference type="Proteomes" id="UP000034152">
    <property type="component" value="Unassembled WGS sequence"/>
</dbReference>
<dbReference type="InterPro" id="IPR050243">
    <property type="entry name" value="PHP_phosphatase"/>
</dbReference>
<dbReference type="AlphaFoldDB" id="A0A0F8TZW5"/>
<dbReference type="PATRIC" id="fig|2209.56.peg.4303"/>
<dbReference type="SUPFAM" id="SSF89550">
    <property type="entry name" value="PHP domain-like"/>
    <property type="match status" value="1"/>
</dbReference>
<evidence type="ECO:0000259" key="1">
    <source>
        <dbReference type="SMART" id="SM00481"/>
    </source>
</evidence>
<gene>
    <name evidence="2" type="ORF">DU47_20720</name>
    <name evidence="3" type="ORF">DU80_19830</name>
</gene>
<evidence type="ECO:0000313" key="4">
    <source>
        <dbReference type="Proteomes" id="UP000034152"/>
    </source>
</evidence>
<organism evidence="3 4">
    <name type="scientific">Methanosarcina mazei</name>
    <name type="common">Methanosarcina frisia</name>
    <dbReference type="NCBI Taxonomy" id="2209"/>
    <lineage>
        <taxon>Archaea</taxon>
        <taxon>Methanobacteriati</taxon>
        <taxon>Methanobacteriota</taxon>
        <taxon>Stenosarchaea group</taxon>
        <taxon>Methanomicrobia</taxon>
        <taxon>Methanosarcinales</taxon>
        <taxon>Methanosarcinaceae</taxon>
        <taxon>Methanosarcina</taxon>
    </lineage>
</organism>
<dbReference type="InterPro" id="IPR004013">
    <property type="entry name" value="PHP_dom"/>
</dbReference>
<dbReference type="GO" id="GO:0005829">
    <property type="term" value="C:cytosol"/>
    <property type="evidence" value="ECO:0007669"/>
    <property type="project" value="TreeGrafter"/>
</dbReference>
<dbReference type="InterPro" id="IPR016195">
    <property type="entry name" value="Pol/histidinol_Pase-like"/>
</dbReference>
<proteinExistence type="predicted"/>
<sequence length="239" mass="27125">MIQFFDLNYLIKKGIPKVDYHMHTQFSDGIGSIQEYLQSAENKGLTSFAITDHVWKTSYWLDDYFNEIDMVRESSSTKIFSGVEAKQININGEIDLDSKYTSKLDLVLGAVHALPTDIDYLFLDPKKLSPIEILEVETESIIGLIRNKQVKIIAHPFIMYKKYVDAPVPNEAIEKVVNCAVKNNVAIELNGKYSLPDIDFLKLALQRGAKLSFGSDAHKPSDIGKIPYFYVEQILEDLN</sequence>
<keyword evidence="5" id="KW-1185">Reference proteome</keyword>
<dbReference type="EMBL" id="JJQU01000141">
    <property type="protein sequence ID" value="KKH84516.1"/>
    <property type="molecule type" value="Genomic_DNA"/>
</dbReference>
<dbReference type="Proteomes" id="UP000034578">
    <property type="component" value="Unassembled WGS sequence"/>
</dbReference>
<evidence type="ECO:0000313" key="3">
    <source>
        <dbReference type="EMBL" id="KKH84516.1"/>
    </source>
</evidence>
<accession>A0A0F8TZW5</accession>
<evidence type="ECO:0000313" key="5">
    <source>
        <dbReference type="Proteomes" id="UP000034578"/>
    </source>
</evidence>
<dbReference type="Pfam" id="PF02811">
    <property type="entry name" value="PHP"/>
    <property type="match status" value="1"/>
</dbReference>
<dbReference type="PANTHER" id="PTHR36928">
    <property type="entry name" value="PHOSPHATASE YCDX-RELATED"/>
    <property type="match status" value="1"/>
</dbReference>
<dbReference type="GO" id="GO:0042578">
    <property type="term" value="F:phosphoric ester hydrolase activity"/>
    <property type="evidence" value="ECO:0007669"/>
    <property type="project" value="TreeGrafter"/>
</dbReference>
<reference evidence="4 5" key="1">
    <citation type="journal article" date="2015" name="ISME J.">
        <title>Genomic and phenotypic differentiation among Methanosarcina mazei populations from Columbia River sediment.</title>
        <authorList>
            <person name="Youngblut N.D."/>
            <person name="Wirth J.S."/>
            <person name="Henriksen J.R."/>
            <person name="Smith M."/>
            <person name="Simon H."/>
            <person name="Metcalf W.W."/>
            <person name="Whitaker R.J."/>
        </authorList>
    </citation>
    <scope>NUCLEOTIDE SEQUENCE [LARGE SCALE GENOMIC DNA]</scope>
    <source>
        <strain evidence="3 4">1.H.M.2.1</strain>
        <strain evidence="2 5">2.F.A.2.4</strain>
    </source>
</reference>
<protein>
    <recommendedName>
        <fullName evidence="1">Polymerase/histidinol phosphatase N-terminal domain-containing protein</fullName>
    </recommendedName>
</protein>
<feature type="domain" description="Polymerase/histidinol phosphatase N-terminal" evidence="1">
    <location>
        <begin position="18"/>
        <end position="89"/>
    </location>
</feature>
<dbReference type="SMART" id="SM00481">
    <property type="entry name" value="POLIIIAc"/>
    <property type="match status" value="1"/>
</dbReference>